<comment type="caution">
    <text evidence="4">The sequence shown here is derived from an EMBL/GenBank/DDBJ whole genome shotgun (WGS) entry which is preliminary data.</text>
</comment>
<evidence type="ECO:0000256" key="2">
    <source>
        <dbReference type="PROSITE-ProRule" id="PRU00235"/>
    </source>
</evidence>
<evidence type="ECO:0000256" key="1">
    <source>
        <dbReference type="ARBA" id="ARBA00022737"/>
    </source>
</evidence>
<dbReference type="AlphaFoldDB" id="A0AAW0SHK2"/>
<organism evidence="4 5">
    <name type="scientific">Scylla paramamosain</name>
    <name type="common">Mud crab</name>
    <dbReference type="NCBI Taxonomy" id="85552"/>
    <lineage>
        <taxon>Eukaryota</taxon>
        <taxon>Metazoa</taxon>
        <taxon>Ecdysozoa</taxon>
        <taxon>Arthropoda</taxon>
        <taxon>Crustacea</taxon>
        <taxon>Multicrustacea</taxon>
        <taxon>Malacostraca</taxon>
        <taxon>Eumalacostraca</taxon>
        <taxon>Eucarida</taxon>
        <taxon>Decapoda</taxon>
        <taxon>Pleocyemata</taxon>
        <taxon>Brachyura</taxon>
        <taxon>Eubrachyura</taxon>
        <taxon>Portunoidea</taxon>
        <taxon>Portunidae</taxon>
        <taxon>Portuninae</taxon>
        <taxon>Scylla</taxon>
    </lineage>
</organism>
<proteinExistence type="predicted"/>
<evidence type="ECO:0000256" key="3">
    <source>
        <dbReference type="SAM" id="MobiDB-lite"/>
    </source>
</evidence>
<name>A0AAW0SHK2_SCYPA</name>
<dbReference type="InterPro" id="IPR000408">
    <property type="entry name" value="Reg_chr_condens"/>
</dbReference>
<feature type="compositionally biased region" description="Basic residues" evidence="3">
    <location>
        <begin position="374"/>
        <end position="408"/>
    </location>
</feature>
<feature type="compositionally biased region" description="Polar residues" evidence="3">
    <location>
        <begin position="696"/>
        <end position="706"/>
    </location>
</feature>
<sequence length="706" mass="77225">MFNQVYKVLAFKGSSTPTDTRTHHQIQEELIDELQNYSIVQVAAGDQHSLALTSWGLAINSAHAGLSHSVNTVQRAAGGAKQCAVVARGQSMPCAGILIDFIYARGDNGYSQLGVNSCDSHTATRKLVKSLARKVTVQLACGANHTLALTADGDKIPWASWHLDTDRGPRRTLPWSASTPSNAHVHVLTSLRPHTPAPTYSHVRAHTLTPASMPSNACVHARTHARLHALTPVSTHALTPASTHAFTPASAHALTPASTHSHARGHALTPASTHALTPASTHSRPPLRTHARLHALAPASTHSRPPPRTHARLHALTPASTHALTPASTHALTPTTHALTPVSTHSRLRPRTHARLHALTPTSTHALTPVSTHSRLRPRTHSRPRPRTHSRPPPRTHSRPPPRTHACVHARTHARVHARTHAHLHARTHARLHALTPASTHALTPASTHALTPTSTHALTPASTHALTPASMHSHACLHALTRPPPCTHTPAIKLILSSPLLSFLLTMSLPFCNIKFDYNYRFRVLYIYRGYHVIEAVLGKVKLSIRCDVCCFTPSHEQLPTGISTTSGLTYFIVIRESSFIRKRGCVTTCKPDEVLVKSRSVIRKRGRVLLPVSLTRGVKEFFIAIKEESSYTKQSTLDYYTGDSWQIWLARFTLKQATHQAAPPGREDTKHWLQTPSHQPCNEAPPGTEDTHHWLQTPSHQALQ</sequence>
<feature type="region of interest" description="Disordered" evidence="3">
    <location>
        <begin position="661"/>
        <end position="706"/>
    </location>
</feature>
<dbReference type="Proteomes" id="UP001487740">
    <property type="component" value="Unassembled WGS sequence"/>
</dbReference>
<dbReference type="PROSITE" id="PS00626">
    <property type="entry name" value="RCC1_2"/>
    <property type="match status" value="2"/>
</dbReference>
<feature type="repeat" description="RCC1" evidence="2">
    <location>
        <begin position="100"/>
        <end position="152"/>
    </location>
</feature>
<dbReference type="InterPro" id="IPR051210">
    <property type="entry name" value="Ub_ligase/GEF_domain"/>
</dbReference>
<accession>A0AAW0SHK2</accession>
<reference evidence="4 5" key="1">
    <citation type="submission" date="2023-03" db="EMBL/GenBank/DDBJ databases">
        <title>High-quality genome of Scylla paramamosain provides insights in environmental adaptation.</title>
        <authorList>
            <person name="Zhang L."/>
        </authorList>
    </citation>
    <scope>NUCLEOTIDE SEQUENCE [LARGE SCALE GENOMIC DNA]</scope>
    <source>
        <strain evidence="4">LZ_2023a</strain>
        <tissue evidence="4">Muscle</tissue>
    </source>
</reference>
<evidence type="ECO:0000313" key="4">
    <source>
        <dbReference type="EMBL" id="KAK8374271.1"/>
    </source>
</evidence>
<dbReference type="EMBL" id="JARAKH010000476">
    <property type="protein sequence ID" value="KAK8374271.1"/>
    <property type="molecule type" value="Genomic_DNA"/>
</dbReference>
<protein>
    <submittedName>
        <fullName evidence="4">Uncharacterized protein</fullName>
    </submittedName>
</protein>
<feature type="region of interest" description="Disordered" evidence="3">
    <location>
        <begin position="354"/>
        <end position="408"/>
    </location>
</feature>
<dbReference type="PROSITE" id="PS50012">
    <property type="entry name" value="RCC1_3"/>
    <property type="match status" value="1"/>
</dbReference>
<feature type="compositionally biased region" description="Polar residues" evidence="3">
    <location>
        <begin position="360"/>
        <end position="370"/>
    </location>
</feature>
<evidence type="ECO:0000313" key="5">
    <source>
        <dbReference type="Proteomes" id="UP001487740"/>
    </source>
</evidence>
<keyword evidence="1" id="KW-0677">Repeat</keyword>
<dbReference type="SUPFAM" id="SSF50985">
    <property type="entry name" value="RCC1/BLIP-II"/>
    <property type="match status" value="1"/>
</dbReference>
<dbReference type="PANTHER" id="PTHR22870">
    <property type="entry name" value="REGULATOR OF CHROMOSOME CONDENSATION"/>
    <property type="match status" value="1"/>
</dbReference>
<dbReference type="InterPro" id="IPR009091">
    <property type="entry name" value="RCC1/BLIP-II"/>
</dbReference>
<dbReference type="Gene3D" id="2.130.10.30">
    <property type="entry name" value="Regulator of chromosome condensation 1/beta-lactamase-inhibitor protein II"/>
    <property type="match status" value="1"/>
</dbReference>
<dbReference type="PANTHER" id="PTHR22870:SF408">
    <property type="entry name" value="OS09G0560450 PROTEIN"/>
    <property type="match status" value="1"/>
</dbReference>
<gene>
    <name evidence="4" type="ORF">O3P69_009709</name>
</gene>
<keyword evidence="5" id="KW-1185">Reference proteome</keyword>
<dbReference type="Pfam" id="PF00415">
    <property type="entry name" value="RCC1"/>
    <property type="match status" value="1"/>
</dbReference>